<dbReference type="GO" id="GO:0016018">
    <property type="term" value="F:cyclosporin A binding"/>
    <property type="evidence" value="ECO:0007669"/>
    <property type="project" value="TreeGrafter"/>
</dbReference>
<dbReference type="InterPro" id="IPR002130">
    <property type="entry name" value="Cyclophilin-type_PPIase_dom"/>
</dbReference>
<dbReference type="FunFam" id="2.40.100.10:FF:000025">
    <property type="entry name" value="Peptidyl-prolyl cis-trans isomerase CYP19-2"/>
    <property type="match status" value="1"/>
</dbReference>
<reference evidence="8" key="1">
    <citation type="journal article" date="2015" name="PLoS Genet.">
        <title>Genome Sequence and Transcriptome Analyses of Chrysochromulina tobin: Metabolic Tools for Enhanced Algal Fitness in the Prominent Order Prymnesiales (Haptophyceae).</title>
        <authorList>
            <person name="Hovde B.T."/>
            <person name="Deodato C.R."/>
            <person name="Hunsperger H.M."/>
            <person name="Ryken S.A."/>
            <person name="Yost W."/>
            <person name="Jha R.K."/>
            <person name="Patterson J."/>
            <person name="Monnat R.J. Jr."/>
            <person name="Barlow S.B."/>
            <person name="Starkenburg S.R."/>
            <person name="Cattolico R.A."/>
        </authorList>
    </citation>
    <scope>NUCLEOTIDE SEQUENCE</scope>
    <source>
        <strain evidence="8">CCMP291</strain>
    </source>
</reference>
<organism evidence="7 8">
    <name type="scientific">Chrysochromulina tobinii</name>
    <dbReference type="NCBI Taxonomy" id="1460289"/>
    <lineage>
        <taxon>Eukaryota</taxon>
        <taxon>Haptista</taxon>
        <taxon>Haptophyta</taxon>
        <taxon>Prymnesiophyceae</taxon>
        <taxon>Prymnesiales</taxon>
        <taxon>Chrysochromulinaceae</taxon>
        <taxon>Chrysochromulina</taxon>
    </lineage>
</organism>
<dbReference type="PANTHER" id="PTHR11071:SF561">
    <property type="entry name" value="PEPTIDYL-PROLYL CIS-TRANS ISOMERASE D-RELATED"/>
    <property type="match status" value="1"/>
</dbReference>
<keyword evidence="3 4" id="KW-0413">Isomerase</keyword>
<protein>
    <recommendedName>
        <fullName evidence="4">Peptidyl-prolyl cis-trans isomerase</fullName>
        <shortName evidence="4">PPIase</shortName>
        <ecNumber evidence="4">5.2.1.8</ecNumber>
    </recommendedName>
</protein>
<evidence type="ECO:0000313" key="7">
    <source>
        <dbReference type="EMBL" id="KOO34578.1"/>
    </source>
</evidence>
<evidence type="ECO:0000256" key="1">
    <source>
        <dbReference type="ARBA" id="ARBA00000971"/>
    </source>
</evidence>
<comment type="caution">
    <text evidence="7">The sequence shown here is derived from an EMBL/GenBank/DDBJ whole genome shotgun (WGS) entry which is preliminary data.</text>
</comment>
<keyword evidence="8" id="KW-1185">Reference proteome</keyword>
<dbReference type="GO" id="GO:0006457">
    <property type="term" value="P:protein folding"/>
    <property type="evidence" value="ECO:0007669"/>
    <property type="project" value="TreeGrafter"/>
</dbReference>
<gene>
    <name evidence="7" type="ORF">Ctob_007868</name>
</gene>
<evidence type="ECO:0000256" key="3">
    <source>
        <dbReference type="ARBA" id="ARBA00023235"/>
    </source>
</evidence>
<dbReference type="Proteomes" id="UP000037460">
    <property type="component" value="Unassembled WGS sequence"/>
</dbReference>
<evidence type="ECO:0000259" key="6">
    <source>
        <dbReference type="PROSITE" id="PS50072"/>
    </source>
</evidence>
<comment type="similarity">
    <text evidence="4">Belongs to the cyclophilin-type PPIase family.</text>
</comment>
<evidence type="ECO:0000313" key="8">
    <source>
        <dbReference type="Proteomes" id="UP000037460"/>
    </source>
</evidence>
<evidence type="ECO:0000256" key="4">
    <source>
        <dbReference type="RuleBase" id="RU363019"/>
    </source>
</evidence>
<feature type="region of interest" description="Disordered" evidence="5">
    <location>
        <begin position="214"/>
        <end position="237"/>
    </location>
</feature>
<comment type="function">
    <text evidence="4">PPIases accelerate the folding of proteins. It catalyzes the cis-trans isomerization of proline imidic peptide bonds in oligopeptides.</text>
</comment>
<dbReference type="GO" id="GO:0005737">
    <property type="term" value="C:cytoplasm"/>
    <property type="evidence" value="ECO:0007669"/>
    <property type="project" value="TreeGrafter"/>
</dbReference>
<evidence type="ECO:0000256" key="5">
    <source>
        <dbReference type="SAM" id="MobiDB-lite"/>
    </source>
</evidence>
<accession>A0A0M0K860</accession>
<dbReference type="SUPFAM" id="SSF50891">
    <property type="entry name" value="Cyclophilin-like"/>
    <property type="match status" value="1"/>
</dbReference>
<name>A0A0M0K860_9EUKA</name>
<feature type="compositionally biased region" description="Acidic residues" evidence="5">
    <location>
        <begin position="214"/>
        <end position="224"/>
    </location>
</feature>
<feature type="domain" description="PPIase cyclophilin-type" evidence="6">
    <location>
        <begin position="13"/>
        <end position="183"/>
    </location>
</feature>
<dbReference type="OrthoDB" id="193499at2759"/>
<dbReference type="InterPro" id="IPR029000">
    <property type="entry name" value="Cyclophilin-like_dom_sf"/>
</dbReference>
<keyword evidence="2 4" id="KW-0697">Rotamase</keyword>
<dbReference type="PANTHER" id="PTHR11071">
    <property type="entry name" value="PEPTIDYL-PROLYL CIS-TRANS ISOMERASE"/>
    <property type="match status" value="1"/>
</dbReference>
<proteinExistence type="inferred from homology"/>
<evidence type="ECO:0000256" key="2">
    <source>
        <dbReference type="ARBA" id="ARBA00023110"/>
    </source>
</evidence>
<dbReference type="EMBL" id="JWZX01001170">
    <property type="protein sequence ID" value="KOO34578.1"/>
    <property type="molecule type" value="Genomic_DNA"/>
</dbReference>
<dbReference type="Pfam" id="PF00160">
    <property type="entry name" value="Pro_isomerase"/>
    <property type="match status" value="1"/>
</dbReference>
<dbReference type="GO" id="GO:0003755">
    <property type="term" value="F:peptidyl-prolyl cis-trans isomerase activity"/>
    <property type="evidence" value="ECO:0007669"/>
    <property type="project" value="UniProtKB-UniRule"/>
</dbReference>
<dbReference type="PRINTS" id="PR00153">
    <property type="entry name" value="CSAPPISMRASE"/>
</dbReference>
<sequence>MDEIDETITHRTFMDVAIGGRPMGRIVYGLYGNAYPRTVENFRCLCTGEKGAVRLRKKGPIIRLHYKGTSFFRVVPGFLCQAGDVTHHPQFLGGRSIYGATFDDEGFKIKHKGAGDLLMANAGMPNNNHSQFAVAMNHLTEFESKHIIFGKVLDGMDILKVMELEGSGEGSTRRKISIDVSGELDAAGQPITVAGDDGSGALAVNAEDTLVLEEAEEDGPELEINDGGPMIEEYGRG</sequence>
<comment type="catalytic activity">
    <reaction evidence="1 4">
        <text>[protein]-peptidylproline (omega=180) = [protein]-peptidylproline (omega=0)</text>
        <dbReference type="Rhea" id="RHEA:16237"/>
        <dbReference type="Rhea" id="RHEA-COMP:10747"/>
        <dbReference type="Rhea" id="RHEA-COMP:10748"/>
        <dbReference type="ChEBI" id="CHEBI:83833"/>
        <dbReference type="ChEBI" id="CHEBI:83834"/>
        <dbReference type="EC" id="5.2.1.8"/>
    </reaction>
</comment>
<dbReference type="EC" id="5.2.1.8" evidence="4"/>
<dbReference type="Gene3D" id="2.40.100.10">
    <property type="entry name" value="Cyclophilin-like"/>
    <property type="match status" value="1"/>
</dbReference>
<dbReference type="PROSITE" id="PS50072">
    <property type="entry name" value="CSA_PPIASE_2"/>
    <property type="match status" value="1"/>
</dbReference>
<dbReference type="AlphaFoldDB" id="A0A0M0K860"/>